<reference evidence="1 2" key="1">
    <citation type="journal article" date="2011" name="Science">
        <title>The ecoresponsive genome of Daphnia pulex.</title>
        <authorList>
            <person name="Colbourne J.K."/>
            <person name="Pfrender M.E."/>
            <person name="Gilbert D."/>
            <person name="Thomas W.K."/>
            <person name="Tucker A."/>
            <person name="Oakley T.H."/>
            <person name="Tokishita S."/>
            <person name="Aerts A."/>
            <person name="Arnold G.J."/>
            <person name="Basu M.K."/>
            <person name="Bauer D.J."/>
            <person name="Caceres C.E."/>
            <person name="Carmel L."/>
            <person name="Casola C."/>
            <person name="Choi J.H."/>
            <person name="Detter J.C."/>
            <person name="Dong Q."/>
            <person name="Dusheyko S."/>
            <person name="Eads B.D."/>
            <person name="Frohlich T."/>
            <person name="Geiler-Samerotte K.A."/>
            <person name="Gerlach D."/>
            <person name="Hatcher P."/>
            <person name="Jogdeo S."/>
            <person name="Krijgsveld J."/>
            <person name="Kriventseva E.V."/>
            <person name="Kultz D."/>
            <person name="Laforsch C."/>
            <person name="Lindquist E."/>
            <person name="Lopez J."/>
            <person name="Manak J.R."/>
            <person name="Muller J."/>
            <person name="Pangilinan J."/>
            <person name="Patwardhan R.P."/>
            <person name="Pitluck S."/>
            <person name="Pritham E.J."/>
            <person name="Rechtsteiner A."/>
            <person name="Rho M."/>
            <person name="Rogozin I.B."/>
            <person name="Sakarya O."/>
            <person name="Salamov A."/>
            <person name="Schaack S."/>
            <person name="Shapiro H."/>
            <person name="Shiga Y."/>
            <person name="Skalitzky C."/>
            <person name="Smith Z."/>
            <person name="Souvorov A."/>
            <person name="Sung W."/>
            <person name="Tang Z."/>
            <person name="Tsuchiya D."/>
            <person name="Tu H."/>
            <person name="Vos H."/>
            <person name="Wang M."/>
            <person name="Wolf Y.I."/>
            <person name="Yamagata H."/>
            <person name="Yamada T."/>
            <person name="Ye Y."/>
            <person name="Shaw J.R."/>
            <person name="Andrews J."/>
            <person name="Crease T.J."/>
            <person name="Tang H."/>
            <person name="Lucas S.M."/>
            <person name="Robertson H.M."/>
            <person name="Bork P."/>
            <person name="Koonin E.V."/>
            <person name="Zdobnov E.M."/>
            <person name="Grigoriev I.V."/>
            <person name="Lynch M."/>
            <person name="Boore J.L."/>
        </authorList>
    </citation>
    <scope>NUCLEOTIDE SEQUENCE [LARGE SCALE GENOMIC DNA]</scope>
</reference>
<dbReference type="KEGG" id="dpx:DAPPUDRAFT_260190"/>
<protein>
    <submittedName>
        <fullName evidence="1">Uncharacterized protein</fullName>
    </submittedName>
</protein>
<evidence type="ECO:0000313" key="1">
    <source>
        <dbReference type="EMBL" id="EFX68390.1"/>
    </source>
</evidence>
<dbReference type="EMBL" id="GL732656">
    <property type="protein sequence ID" value="EFX68390.1"/>
    <property type="molecule type" value="Genomic_DNA"/>
</dbReference>
<name>E9HIP5_DAPPU</name>
<dbReference type="OrthoDB" id="6140514at2759"/>
<evidence type="ECO:0000313" key="2">
    <source>
        <dbReference type="Proteomes" id="UP000000305"/>
    </source>
</evidence>
<proteinExistence type="predicted"/>
<accession>E9HIP5</accession>
<dbReference type="InParanoid" id="E9HIP5"/>
<dbReference type="HOGENOM" id="CLU_2529699_0_0_1"/>
<dbReference type="AlphaFoldDB" id="E9HIP5"/>
<sequence length="84" mass="9438">MKSAAPITTVKAISAWCEERSISVEAVHLAGELNVIADRKSRAEADTSDWRLDATIFLQFWKYGRWTHVGSVCIFLEQPATQMP</sequence>
<dbReference type="Proteomes" id="UP000000305">
    <property type="component" value="Unassembled WGS sequence"/>
</dbReference>
<organism evidence="1 2">
    <name type="scientific">Daphnia pulex</name>
    <name type="common">Water flea</name>
    <dbReference type="NCBI Taxonomy" id="6669"/>
    <lineage>
        <taxon>Eukaryota</taxon>
        <taxon>Metazoa</taxon>
        <taxon>Ecdysozoa</taxon>
        <taxon>Arthropoda</taxon>
        <taxon>Crustacea</taxon>
        <taxon>Branchiopoda</taxon>
        <taxon>Diplostraca</taxon>
        <taxon>Cladocera</taxon>
        <taxon>Anomopoda</taxon>
        <taxon>Daphniidae</taxon>
        <taxon>Daphnia</taxon>
    </lineage>
</organism>
<gene>
    <name evidence="1" type="ORF">DAPPUDRAFT_260190</name>
</gene>
<keyword evidence="2" id="KW-1185">Reference proteome</keyword>